<dbReference type="AlphaFoldDB" id="A0A644T1P9"/>
<keyword evidence="3" id="KW-0547">Nucleotide-binding</keyword>
<feature type="domain" description="ABC transporter" evidence="5">
    <location>
        <begin position="19"/>
        <end position="263"/>
    </location>
</feature>
<comment type="similarity">
    <text evidence="1">Belongs to the ABC transporter superfamily.</text>
</comment>
<dbReference type="InterPro" id="IPR003593">
    <property type="entry name" value="AAA+_ATPase"/>
</dbReference>
<gene>
    <name evidence="6" type="primary">oppF_4</name>
    <name evidence="6" type="ORF">SDC9_05407</name>
</gene>
<keyword evidence="4 6" id="KW-0067">ATP-binding</keyword>
<dbReference type="Pfam" id="PF00005">
    <property type="entry name" value="ABC_tran"/>
    <property type="match status" value="1"/>
</dbReference>
<dbReference type="PROSITE" id="PS50893">
    <property type="entry name" value="ABC_TRANSPORTER_2"/>
    <property type="match status" value="1"/>
</dbReference>
<dbReference type="SMART" id="SM00382">
    <property type="entry name" value="AAA"/>
    <property type="match status" value="1"/>
</dbReference>
<dbReference type="InterPro" id="IPR003439">
    <property type="entry name" value="ABC_transporter-like_ATP-bd"/>
</dbReference>
<dbReference type="Gene3D" id="3.40.50.300">
    <property type="entry name" value="P-loop containing nucleotide triphosphate hydrolases"/>
    <property type="match status" value="1"/>
</dbReference>
<organism evidence="6">
    <name type="scientific">bioreactor metagenome</name>
    <dbReference type="NCBI Taxonomy" id="1076179"/>
    <lineage>
        <taxon>unclassified sequences</taxon>
        <taxon>metagenomes</taxon>
        <taxon>ecological metagenomes</taxon>
    </lineage>
</organism>
<evidence type="ECO:0000256" key="4">
    <source>
        <dbReference type="ARBA" id="ARBA00022840"/>
    </source>
</evidence>
<dbReference type="InterPro" id="IPR027417">
    <property type="entry name" value="P-loop_NTPase"/>
</dbReference>
<evidence type="ECO:0000313" key="6">
    <source>
        <dbReference type="EMBL" id="MPL59851.1"/>
    </source>
</evidence>
<dbReference type="GO" id="GO:0016887">
    <property type="term" value="F:ATP hydrolysis activity"/>
    <property type="evidence" value="ECO:0007669"/>
    <property type="project" value="InterPro"/>
</dbReference>
<dbReference type="EMBL" id="VSSQ01000010">
    <property type="protein sequence ID" value="MPL59851.1"/>
    <property type="molecule type" value="Genomic_DNA"/>
</dbReference>
<dbReference type="FunFam" id="3.40.50.300:FF:000016">
    <property type="entry name" value="Oligopeptide ABC transporter ATP-binding component"/>
    <property type="match status" value="1"/>
</dbReference>
<dbReference type="PROSITE" id="PS00211">
    <property type="entry name" value="ABC_TRANSPORTER_1"/>
    <property type="match status" value="1"/>
</dbReference>
<dbReference type="PANTHER" id="PTHR43776:SF7">
    <property type="entry name" value="D,D-DIPEPTIDE TRANSPORT ATP-BINDING PROTEIN DDPF-RELATED"/>
    <property type="match status" value="1"/>
</dbReference>
<name>A0A644T1P9_9ZZZZ</name>
<dbReference type="InterPro" id="IPR050319">
    <property type="entry name" value="ABC_transp_ATP-bind"/>
</dbReference>
<dbReference type="Pfam" id="PF08352">
    <property type="entry name" value="oligo_HPY"/>
    <property type="match status" value="1"/>
</dbReference>
<evidence type="ECO:0000256" key="1">
    <source>
        <dbReference type="ARBA" id="ARBA00005417"/>
    </source>
</evidence>
<dbReference type="PANTHER" id="PTHR43776">
    <property type="entry name" value="TRANSPORT ATP-BINDING PROTEIN"/>
    <property type="match status" value="1"/>
</dbReference>
<dbReference type="GO" id="GO:0015833">
    <property type="term" value="P:peptide transport"/>
    <property type="evidence" value="ECO:0007669"/>
    <property type="project" value="InterPro"/>
</dbReference>
<comment type="caution">
    <text evidence="6">The sequence shown here is derived from an EMBL/GenBank/DDBJ whole genome shotgun (WGS) entry which is preliminary data.</text>
</comment>
<reference evidence="6" key="1">
    <citation type="submission" date="2019-08" db="EMBL/GenBank/DDBJ databases">
        <authorList>
            <person name="Kucharzyk K."/>
            <person name="Murdoch R.W."/>
            <person name="Higgins S."/>
            <person name="Loffler F."/>
        </authorList>
    </citation>
    <scope>NUCLEOTIDE SEQUENCE</scope>
</reference>
<dbReference type="CDD" id="cd03257">
    <property type="entry name" value="ABC_NikE_OppD_transporters"/>
    <property type="match status" value="1"/>
</dbReference>
<protein>
    <submittedName>
        <fullName evidence="6">Oligopeptide transport ATP-binding protein OppF</fullName>
    </submittedName>
</protein>
<evidence type="ECO:0000259" key="5">
    <source>
        <dbReference type="PROSITE" id="PS50893"/>
    </source>
</evidence>
<accession>A0A644T1P9</accession>
<evidence type="ECO:0000256" key="2">
    <source>
        <dbReference type="ARBA" id="ARBA00022448"/>
    </source>
</evidence>
<sequence length="334" mass="37685">MSKTDLLLDVRNLKMHFPVKGSFLSKTQNYIYAVDGVDFSISRGETMGLVGESGCGKSTTARAIAQLYKPTGGEVYLKGKDLIKASAGELMEARKNMQMVFQDPYASLNPRMTSGDIIAEPIRIFQKRGLVDMGKDAMNERVEQLMERVGLSRFFKNRYPHEFSGGQRQRIGIARALALQPELILCDEPVSALDVSIQSQILNLFKDLQQEFGLTYLFIAHDLAVIKYISDRVAVMYLGLIVEISGAKDLYKKPLHPYTQALLSAAPIPDPKVEAQRRRIILTGDVPSPDKQRPGCYFYDRCSKRMDHCKTQRPRLKETEDGHQVACFLYHDPE</sequence>
<proteinExistence type="inferred from homology"/>
<dbReference type="InterPro" id="IPR013563">
    <property type="entry name" value="Oligopep_ABC_C"/>
</dbReference>
<dbReference type="GO" id="GO:0055085">
    <property type="term" value="P:transmembrane transport"/>
    <property type="evidence" value="ECO:0007669"/>
    <property type="project" value="UniProtKB-ARBA"/>
</dbReference>
<dbReference type="InterPro" id="IPR017871">
    <property type="entry name" value="ABC_transporter-like_CS"/>
</dbReference>
<dbReference type="GO" id="GO:0005524">
    <property type="term" value="F:ATP binding"/>
    <property type="evidence" value="ECO:0007669"/>
    <property type="project" value="UniProtKB-KW"/>
</dbReference>
<dbReference type="SUPFAM" id="SSF52540">
    <property type="entry name" value="P-loop containing nucleoside triphosphate hydrolases"/>
    <property type="match status" value="1"/>
</dbReference>
<keyword evidence="2" id="KW-0813">Transport</keyword>
<evidence type="ECO:0000256" key="3">
    <source>
        <dbReference type="ARBA" id="ARBA00022741"/>
    </source>
</evidence>
<dbReference type="NCBIfam" id="TIGR01727">
    <property type="entry name" value="oligo_HPY"/>
    <property type="match status" value="1"/>
</dbReference>